<dbReference type="KEGG" id="ccha:ELD05_13745"/>
<name>A0A3T0D9R7_9FIRM</name>
<dbReference type="InterPro" id="IPR008571">
    <property type="entry name" value="HerA-like"/>
</dbReference>
<reference evidence="2 3" key="1">
    <citation type="submission" date="2018-12" db="EMBL/GenBank/DDBJ databases">
        <title>Genome sequence from the cellulolytic species, Caldicellulosiruptor changbaiensis.</title>
        <authorList>
            <person name="Blumer-Schuette S.E."/>
            <person name="Mendoza C."/>
        </authorList>
    </citation>
    <scope>NUCLEOTIDE SEQUENCE [LARGE SCALE GENOMIC DNA]</scope>
    <source>
        <strain evidence="2 3">CBS-Z</strain>
    </source>
</reference>
<dbReference type="Proteomes" id="UP000282930">
    <property type="component" value="Chromosome"/>
</dbReference>
<dbReference type="InterPro" id="IPR002789">
    <property type="entry name" value="HerA_central"/>
</dbReference>
<evidence type="ECO:0000313" key="3">
    <source>
        <dbReference type="Proteomes" id="UP000282930"/>
    </source>
</evidence>
<organism evidence="2 3">
    <name type="scientific">Caldicellulosiruptor changbaiensis</name>
    <dbReference type="NCBI Taxonomy" id="1222016"/>
    <lineage>
        <taxon>Bacteria</taxon>
        <taxon>Bacillati</taxon>
        <taxon>Bacillota</taxon>
        <taxon>Bacillota incertae sedis</taxon>
        <taxon>Caldicellulosiruptorales</taxon>
        <taxon>Caldicellulosiruptoraceae</taxon>
        <taxon>Caldicellulosiruptor</taxon>
    </lineage>
</organism>
<dbReference type="Gene3D" id="3.40.50.300">
    <property type="entry name" value="P-loop containing nucleotide triphosphate hydrolases"/>
    <property type="match status" value="2"/>
</dbReference>
<dbReference type="PANTHER" id="PTHR42957">
    <property type="entry name" value="HELICASE MJ1565-RELATED"/>
    <property type="match status" value="1"/>
</dbReference>
<evidence type="ECO:0000313" key="2">
    <source>
        <dbReference type="EMBL" id="AZT91728.1"/>
    </source>
</evidence>
<feature type="domain" description="Helicase HerA central" evidence="1">
    <location>
        <begin position="223"/>
        <end position="290"/>
    </location>
</feature>
<dbReference type="EMBL" id="CP034791">
    <property type="protein sequence ID" value="AZT91728.1"/>
    <property type="molecule type" value="Genomic_DNA"/>
</dbReference>
<accession>A0A3T0D9R7</accession>
<dbReference type="AlphaFoldDB" id="A0A3T0D9R7"/>
<dbReference type="PANTHER" id="PTHR42957:SF1">
    <property type="entry name" value="HELICASE MJ1565-RELATED"/>
    <property type="match status" value="1"/>
</dbReference>
<dbReference type="SUPFAM" id="SSF52540">
    <property type="entry name" value="P-loop containing nucleoside triphosphate hydrolases"/>
    <property type="match status" value="1"/>
</dbReference>
<gene>
    <name evidence="2" type="ORF">ELD05_13745</name>
</gene>
<proteinExistence type="predicted"/>
<protein>
    <submittedName>
        <fullName evidence="2">DUF87 domain-containing protein</fullName>
    </submittedName>
</protein>
<dbReference type="Pfam" id="PF01935">
    <property type="entry name" value="DUF87"/>
    <property type="match status" value="1"/>
</dbReference>
<keyword evidence="3" id="KW-1185">Reference proteome</keyword>
<dbReference type="InterPro" id="IPR027417">
    <property type="entry name" value="P-loop_NTPase"/>
</dbReference>
<evidence type="ECO:0000259" key="1">
    <source>
        <dbReference type="Pfam" id="PF01935"/>
    </source>
</evidence>
<sequence>MSEKSIIVQEIESIVQNARFVGFAVDVTYSTLTVLTNDAWKERANGIPHNSFLFAASPNWLKPIFDNFSYHQLKVNVNSNEEPEIILLRVTEEYELPSKDIWLATKIDKFKSLETKELYDGVIFDELSRNEIQYAGLKCRVLGTFYFDEYGNLTFGSDLENYYGAKILYVYKPSTEGLENIVNFETRKKMQELSAENSINLSELVPFGYVRYTSTQRLQKKEGKSAQVYINPNDFLARRTALFGMTRTGKSNTVKILIKSIKEAAQKHGKKVAQVIFDVNGEYIYINPQDKGAISTDIDDCFILTFNPNINTNNNSIRSLQFDLFKDLGVTHELVVSLLRSQGLSASTDLEAFLGIDMYAYCNVDSNDYAGVNRANRIKALYKYILAKVLGINVTIPNPFGDFILNQLEGIEESLRKKTTFTIEEFEMILNEIHERRDTVVTSSRNKLYREDFETLLNFAVKKNSQGRPIAGYGHLRRIHLERFHLAGADTYFDEILKKIKNGETILIDMVYGSEEVRKLLSTKIATLIFSENQKLFTEAKEPPYVILYIEEAHNLIGKDMEPTEIWPRIAKEGAKYNIGLVYSTQEPSTISRNILANTENWFVTHLNNEDEIKTVIRYYDFADFKESIMVAKDKGFARVKTFSSNFVCPVQINLYQPSVTQSGREGAGG</sequence>